<keyword evidence="1" id="KW-0004">4Fe-4S</keyword>
<dbReference type="EMBL" id="CP089982">
    <property type="protein sequence ID" value="WXA90558.1"/>
    <property type="molecule type" value="Genomic_DNA"/>
</dbReference>
<dbReference type="PANTHER" id="PTHR43177">
    <property type="entry name" value="PROTEIN NRFC"/>
    <property type="match status" value="1"/>
</dbReference>
<evidence type="ECO:0000256" key="1">
    <source>
        <dbReference type="ARBA" id="ARBA00022485"/>
    </source>
</evidence>
<dbReference type="PANTHER" id="PTHR43177:SF3">
    <property type="entry name" value="PROTEIN NRFC HOMOLOG"/>
    <property type="match status" value="1"/>
</dbReference>
<organism evidence="6 7">
    <name type="scientific">Pendulispora brunnea</name>
    <dbReference type="NCBI Taxonomy" id="2905690"/>
    <lineage>
        <taxon>Bacteria</taxon>
        <taxon>Pseudomonadati</taxon>
        <taxon>Myxococcota</taxon>
        <taxon>Myxococcia</taxon>
        <taxon>Myxococcales</taxon>
        <taxon>Sorangiineae</taxon>
        <taxon>Pendulisporaceae</taxon>
        <taxon>Pendulispora</taxon>
    </lineage>
</organism>
<gene>
    <name evidence="6" type="ORF">LZC95_29390</name>
</gene>
<reference evidence="6 7" key="1">
    <citation type="submission" date="2021-12" db="EMBL/GenBank/DDBJ databases">
        <title>Discovery of the Pendulisporaceae a myxobacterial family with distinct sporulation behavior and unique specialized metabolism.</title>
        <authorList>
            <person name="Garcia R."/>
            <person name="Popoff A."/>
            <person name="Bader C.D."/>
            <person name="Loehr J."/>
            <person name="Walesch S."/>
            <person name="Walt C."/>
            <person name="Boldt J."/>
            <person name="Bunk B."/>
            <person name="Haeckl F.J.F.P.J."/>
            <person name="Gunesch A.P."/>
            <person name="Birkelbach J."/>
            <person name="Nuebel U."/>
            <person name="Pietschmann T."/>
            <person name="Bach T."/>
            <person name="Mueller R."/>
        </authorList>
    </citation>
    <scope>NUCLEOTIDE SEQUENCE [LARGE SCALE GENOMIC DNA]</scope>
    <source>
        <strain evidence="6 7">MSr12523</strain>
    </source>
</reference>
<keyword evidence="3" id="KW-0408">Iron</keyword>
<feature type="domain" description="4Fe-4S ferredoxin-type" evidence="5">
    <location>
        <begin position="44"/>
        <end position="75"/>
    </location>
</feature>
<dbReference type="InterPro" id="IPR017896">
    <property type="entry name" value="4Fe4S_Fe-S-bd"/>
</dbReference>
<feature type="domain" description="4Fe-4S ferredoxin-type" evidence="5">
    <location>
        <begin position="78"/>
        <end position="106"/>
    </location>
</feature>
<keyword evidence="7" id="KW-1185">Reference proteome</keyword>
<dbReference type="PROSITE" id="PS00198">
    <property type="entry name" value="4FE4S_FER_1"/>
    <property type="match status" value="2"/>
</dbReference>
<protein>
    <submittedName>
        <fullName evidence="6">4Fe-4S dicluster domain-containing protein</fullName>
    </submittedName>
</protein>
<proteinExistence type="predicted"/>
<dbReference type="InterPro" id="IPR050954">
    <property type="entry name" value="ET_IronSulfur_Cluster-Binding"/>
</dbReference>
<evidence type="ECO:0000256" key="3">
    <source>
        <dbReference type="ARBA" id="ARBA00023004"/>
    </source>
</evidence>
<dbReference type="Proteomes" id="UP001379533">
    <property type="component" value="Chromosome"/>
</dbReference>
<dbReference type="Pfam" id="PF13247">
    <property type="entry name" value="Fer4_11"/>
    <property type="match status" value="1"/>
</dbReference>
<dbReference type="InterPro" id="IPR017900">
    <property type="entry name" value="4Fe4S_Fe_S_CS"/>
</dbReference>
<dbReference type="SUPFAM" id="SSF54862">
    <property type="entry name" value="4Fe-4S ferredoxins"/>
    <property type="match status" value="1"/>
</dbReference>
<feature type="domain" description="4Fe-4S ferredoxin-type" evidence="5">
    <location>
        <begin position="4"/>
        <end position="34"/>
    </location>
</feature>
<keyword evidence="4" id="KW-0411">Iron-sulfur</keyword>
<dbReference type="RefSeq" id="WP_394841172.1">
    <property type="nucleotide sequence ID" value="NZ_CP089982.1"/>
</dbReference>
<sequence length="214" mass="23753">MSELAFFIDYSRCIGCRACVQACEECDTHRGQSMIHLETIERRDTVQTAPQMCMHCEDPVCARVCPADAIKQTPDGVTQSSLKPRCIGCANCVMACPFGVPKYEASIDQMMKCDYCFDRTSIGKKPMCATVCPSQALTFTTREEIERTRRGRPINEWRFGNEVVRTKVFVLVPPATTQVDVGLGDLVQIRAGKKASHVRPVAKDDVAALLEDLP</sequence>
<dbReference type="CDD" id="cd16369">
    <property type="entry name" value="DMSOR_beta_like"/>
    <property type="match status" value="1"/>
</dbReference>
<dbReference type="Pfam" id="PF12797">
    <property type="entry name" value="Fer4_2"/>
    <property type="match status" value="1"/>
</dbReference>
<evidence type="ECO:0000313" key="6">
    <source>
        <dbReference type="EMBL" id="WXA90558.1"/>
    </source>
</evidence>
<evidence type="ECO:0000256" key="2">
    <source>
        <dbReference type="ARBA" id="ARBA00022723"/>
    </source>
</evidence>
<evidence type="ECO:0000259" key="5">
    <source>
        <dbReference type="PROSITE" id="PS51379"/>
    </source>
</evidence>
<name>A0ABZ2JVR2_9BACT</name>
<keyword evidence="2" id="KW-0479">Metal-binding</keyword>
<accession>A0ABZ2JVR2</accession>
<evidence type="ECO:0000256" key="4">
    <source>
        <dbReference type="ARBA" id="ARBA00023014"/>
    </source>
</evidence>
<evidence type="ECO:0000313" key="7">
    <source>
        <dbReference type="Proteomes" id="UP001379533"/>
    </source>
</evidence>
<dbReference type="PROSITE" id="PS51379">
    <property type="entry name" value="4FE4S_FER_2"/>
    <property type="match status" value="3"/>
</dbReference>
<dbReference type="Gene3D" id="3.30.70.20">
    <property type="match status" value="2"/>
</dbReference>